<dbReference type="RefSeq" id="WP_191737576.1">
    <property type="nucleotide sequence ID" value="NZ_JACYFS010000005.1"/>
</dbReference>
<evidence type="ECO:0000313" key="2">
    <source>
        <dbReference type="EMBL" id="MBD8083717.1"/>
    </source>
</evidence>
<keyword evidence="3" id="KW-1185">Reference proteome</keyword>
<name>A0ABR8ZEK2_9FLAO</name>
<dbReference type="PROSITE" id="PS51257">
    <property type="entry name" value="PROKAR_LIPOPROTEIN"/>
    <property type="match status" value="1"/>
</dbReference>
<protein>
    <submittedName>
        <fullName evidence="2">Competence protein ComL</fullName>
    </submittedName>
</protein>
<comment type="caution">
    <text evidence="2">The sequence shown here is derived from an EMBL/GenBank/DDBJ whole genome shotgun (WGS) entry which is preliminary data.</text>
</comment>
<organism evidence="2 3">
    <name type="scientific">Chryseobacterium caseinilyticum</name>
    <dbReference type="NCBI Taxonomy" id="2771428"/>
    <lineage>
        <taxon>Bacteria</taxon>
        <taxon>Pseudomonadati</taxon>
        <taxon>Bacteroidota</taxon>
        <taxon>Flavobacteriia</taxon>
        <taxon>Flavobacteriales</taxon>
        <taxon>Weeksellaceae</taxon>
        <taxon>Chryseobacterium group</taxon>
        <taxon>Chryseobacterium</taxon>
    </lineage>
</organism>
<gene>
    <name evidence="2" type="ORF">IC610_14955</name>
</gene>
<accession>A0ABR8ZEK2</accession>
<dbReference type="Proteomes" id="UP000637299">
    <property type="component" value="Unassembled WGS sequence"/>
</dbReference>
<dbReference type="Pfam" id="PF20545">
    <property type="entry name" value="DUF6759"/>
    <property type="match status" value="1"/>
</dbReference>
<dbReference type="EMBL" id="JACYFS010000005">
    <property type="protein sequence ID" value="MBD8083717.1"/>
    <property type="molecule type" value="Genomic_DNA"/>
</dbReference>
<feature type="domain" description="DUF6759" evidence="1">
    <location>
        <begin position="51"/>
        <end position="143"/>
    </location>
</feature>
<sequence>MEKYLAVMAIMSAIACGTKPVLKKPVQPQSSKKYTSAPVKQTETAYRNLSKTEKQETAEVLNDILNGSSDSPNTSISVHNKSRCNMVLSISGPNFSKQIPIPAGKTGSTMVPKNQKYNLSGMVCQSVYNNSKYVTGTYSISLSE</sequence>
<dbReference type="InterPro" id="IPR046647">
    <property type="entry name" value="DUF6759"/>
</dbReference>
<evidence type="ECO:0000313" key="3">
    <source>
        <dbReference type="Proteomes" id="UP000637299"/>
    </source>
</evidence>
<proteinExistence type="predicted"/>
<reference evidence="2 3" key="1">
    <citation type="submission" date="2020-09" db="EMBL/GenBank/DDBJ databases">
        <title>Genome seq and assembly of Chryseobacterium sp.</title>
        <authorList>
            <person name="Chhetri G."/>
        </authorList>
    </citation>
    <scope>NUCLEOTIDE SEQUENCE [LARGE SCALE GENOMIC DNA]</scope>
    <source>
        <strain evidence="2 3">GCR10</strain>
    </source>
</reference>
<evidence type="ECO:0000259" key="1">
    <source>
        <dbReference type="Pfam" id="PF20545"/>
    </source>
</evidence>